<gene>
    <name evidence="4" type="ORF">D1B17_03965</name>
</gene>
<evidence type="ECO:0000313" key="5">
    <source>
        <dbReference type="Proteomes" id="UP000267208"/>
    </source>
</evidence>
<dbReference type="InterPro" id="IPR005046">
    <property type="entry name" value="DUF285"/>
</dbReference>
<evidence type="ECO:0000259" key="3">
    <source>
        <dbReference type="Pfam" id="PF03217"/>
    </source>
</evidence>
<feature type="domain" description="S-layer protein C-terminal" evidence="3">
    <location>
        <begin position="573"/>
        <end position="617"/>
    </location>
</feature>
<evidence type="ECO:0000256" key="2">
    <source>
        <dbReference type="SAM" id="SignalP"/>
    </source>
</evidence>
<dbReference type="EMBL" id="CP031933">
    <property type="protein sequence ID" value="AYE37832.1"/>
    <property type="molecule type" value="Genomic_DNA"/>
</dbReference>
<reference evidence="5" key="1">
    <citation type="submission" date="2018-08" db="EMBL/GenBank/DDBJ databases">
        <title>Genome of Lactobacillus sp. HBUAS52074.</title>
        <authorList>
            <person name="Guo Z."/>
            <person name="Zhang Z.D."/>
        </authorList>
    </citation>
    <scope>NUCLEOTIDE SEQUENCE [LARGE SCALE GENOMIC DNA]</scope>
    <source>
        <strain evidence="5">HBUAS52074</strain>
    </source>
</reference>
<sequence>MKLRMNKFTMVCAVVLSSAVLFGTNSVNVQAAGDGAGSTIAVNKDQSKEDGYVDGETASNGNNWTGMSWAVYKDENNGDLQLRLGNPDATTVEKLGQSQGTADFDWMKYASRITSVVIVGKIKANIYQESVFEGLDNAKTISGLSLFQTSDTSYFQNMFKDDAKLESLDISSWDMSAAKYTNDMFVGTHLSSLTLGPNSVIRNSTLTPESTDPFSYNLNGKTYMANGWKDVADTSSSPQVISTQGLMSRYTLGSDSRTQTTWVPNRILENIKYHVQYVDSSTGEVLPVKSDQTYDGVTDDKPVDLATITNDKLTLGQIIQLQPGYSADSVENKTGVIEDDGNDGYVVKAKIKKLDPVNISVSQTVGSDKPIDHSFKVPVNDTSYKYADIADPANATIDLNKSTIKIGDKDAEPFAKYSSTSKDLNSILSAAITSQYNKSNVFGDDSAGTTPITVNAVYTKKSTGGSSSSSGSHHNSNNNNESNTEDKGGTTTEVKQTISTTNKDVNLYDKDGKLITDRVLAENSAWFSDQTYDLNGTSYYRVANGEYVKASDVYIYTAENHIIDVKGKSIVFMVDSNGHKVTNRALGPNSEWYSDRYTIINGQKYYRVATDEFVSAADIALL</sequence>
<protein>
    <submittedName>
        <fullName evidence="4">BspA family leucine-rich repeat surface protein</fullName>
    </submittedName>
</protein>
<dbReference type="OrthoDB" id="2276175at2"/>
<keyword evidence="2" id="KW-0732">Signal</keyword>
<dbReference type="Proteomes" id="UP000267208">
    <property type="component" value="Chromosome"/>
</dbReference>
<feature type="signal peptide" evidence="2">
    <location>
        <begin position="1"/>
        <end position="31"/>
    </location>
</feature>
<dbReference type="KEGG" id="lzh:D1B17_03965"/>
<dbReference type="AlphaFoldDB" id="A0A386PR66"/>
<accession>A0A386PR66</accession>
<feature type="domain" description="S-layer protein C-terminal" evidence="3">
    <location>
        <begin position="494"/>
        <end position="551"/>
    </location>
</feature>
<feature type="region of interest" description="Disordered" evidence="1">
    <location>
        <begin position="461"/>
        <end position="497"/>
    </location>
</feature>
<evidence type="ECO:0000256" key="1">
    <source>
        <dbReference type="SAM" id="MobiDB-lite"/>
    </source>
</evidence>
<dbReference type="InterPro" id="IPR024968">
    <property type="entry name" value="SlpA_C_lactobacillus"/>
</dbReference>
<evidence type="ECO:0000313" key="4">
    <source>
        <dbReference type="EMBL" id="AYE37832.1"/>
    </source>
</evidence>
<feature type="chain" id="PRO_5017449800" evidence="2">
    <location>
        <begin position="32"/>
        <end position="622"/>
    </location>
</feature>
<dbReference type="Pfam" id="PF03217">
    <property type="entry name" value="SlpA"/>
    <property type="match status" value="2"/>
</dbReference>
<proteinExistence type="predicted"/>
<keyword evidence="5" id="KW-1185">Reference proteome</keyword>
<dbReference type="RefSeq" id="WP_120142080.1">
    <property type="nucleotide sequence ID" value="NZ_CP031933.2"/>
</dbReference>
<feature type="compositionally biased region" description="Low complexity" evidence="1">
    <location>
        <begin position="462"/>
        <end position="482"/>
    </location>
</feature>
<name>A0A386PR66_9LACO</name>
<dbReference type="Pfam" id="PF03382">
    <property type="entry name" value="DUF285"/>
    <property type="match status" value="1"/>
</dbReference>
<organism evidence="4 5">
    <name type="scientific">Companilactobacillus zhachilii</name>
    <dbReference type="NCBI Taxonomy" id="2304606"/>
    <lineage>
        <taxon>Bacteria</taxon>
        <taxon>Bacillati</taxon>
        <taxon>Bacillota</taxon>
        <taxon>Bacilli</taxon>
        <taxon>Lactobacillales</taxon>
        <taxon>Lactobacillaceae</taxon>
        <taxon>Companilactobacillus</taxon>
    </lineage>
</organism>